<dbReference type="RefSeq" id="WP_016270228.1">
    <property type="nucleotide sequence ID" value="NZ_KE159465.1"/>
</dbReference>
<dbReference type="EC" id="5.1.3.13" evidence="3 7"/>
<comment type="function">
    <text evidence="2 7">Catalyzes the epimerization of the C3' and C5'positions of dTDP-6-deoxy-D-xylo-4-hexulose, forming dTDP-6-deoxy-L-lyxo-4-hexulose.</text>
</comment>
<dbReference type="GO" id="GO:0000271">
    <property type="term" value="P:polysaccharide biosynthetic process"/>
    <property type="evidence" value="ECO:0007669"/>
    <property type="project" value="TreeGrafter"/>
</dbReference>
<sequence>MKIIETAIEGVVIIEPRLFKDERGYFFESFSQREFEEKIRKISFVQDNESKSSYGVLRGLHFQKPPYAQSKLVRVIKGAVLDVAVDIRKGSPTFGKHVAVELTEENHLQLFIPRGFAHGFSILSQEVIFQYKCDNFYAPQSEGALAWDDSDLNINWRIPTNQIILSEKDKHHEKLKDASWLFDYNTNLY</sequence>
<comment type="similarity">
    <text evidence="7">Belongs to the dTDP-4-dehydrorhamnose 3,5-epimerase family.</text>
</comment>
<dbReference type="PANTHER" id="PTHR21047:SF2">
    <property type="entry name" value="THYMIDINE DIPHOSPHO-4-KETO-RHAMNOSE 3,5-EPIMERASE"/>
    <property type="match status" value="1"/>
</dbReference>
<evidence type="ECO:0000256" key="2">
    <source>
        <dbReference type="ARBA" id="ARBA00001997"/>
    </source>
</evidence>
<dbReference type="CDD" id="cd00438">
    <property type="entry name" value="cupin_RmlC"/>
    <property type="match status" value="1"/>
</dbReference>
<protein>
    <recommendedName>
        <fullName evidence="4 7">dTDP-4-dehydrorhamnose 3,5-epimerase</fullName>
        <ecNumber evidence="3 7">5.1.3.13</ecNumber>
    </recommendedName>
    <alternativeName>
        <fullName evidence="7">Thymidine diphospho-4-keto-rhamnose 3,5-epimerase</fullName>
    </alternativeName>
</protein>
<dbReference type="EMBL" id="ASSN01000005">
    <property type="protein sequence ID" value="EOS05256.1"/>
    <property type="molecule type" value="Genomic_DNA"/>
</dbReference>
<dbReference type="UniPathway" id="UPA00124"/>
<accession>R9HNA5</accession>
<dbReference type="InterPro" id="IPR011051">
    <property type="entry name" value="RmlC_Cupin_sf"/>
</dbReference>
<comment type="subunit">
    <text evidence="7">Homodimer.</text>
</comment>
<evidence type="ECO:0000256" key="1">
    <source>
        <dbReference type="ARBA" id="ARBA00001298"/>
    </source>
</evidence>
<organism evidence="8 9">
    <name type="scientific">Phocaeicola vulgatus dnLKV7</name>
    <dbReference type="NCBI Taxonomy" id="1235786"/>
    <lineage>
        <taxon>Bacteria</taxon>
        <taxon>Pseudomonadati</taxon>
        <taxon>Bacteroidota</taxon>
        <taxon>Bacteroidia</taxon>
        <taxon>Bacteroidales</taxon>
        <taxon>Bacteroidaceae</taxon>
        <taxon>Phocaeicola</taxon>
    </lineage>
</organism>
<dbReference type="NCBIfam" id="TIGR01221">
    <property type="entry name" value="rmlC"/>
    <property type="match status" value="1"/>
</dbReference>
<keyword evidence="7" id="KW-0413">Isomerase</keyword>
<evidence type="ECO:0000256" key="6">
    <source>
        <dbReference type="PIRSR" id="PIRSR600888-3"/>
    </source>
</evidence>
<feature type="active site" description="Proton acceptor" evidence="5">
    <location>
        <position position="61"/>
    </location>
</feature>
<evidence type="ECO:0000256" key="3">
    <source>
        <dbReference type="ARBA" id="ARBA00012098"/>
    </source>
</evidence>
<dbReference type="GO" id="GO:0008830">
    <property type="term" value="F:dTDP-4-dehydrorhamnose 3,5-epimerase activity"/>
    <property type="evidence" value="ECO:0007669"/>
    <property type="project" value="UniProtKB-UniRule"/>
</dbReference>
<feature type="active site" description="Proton donor" evidence="5">
    <location>
        <position position="131"/>
    </location>
</feature>
<evidence type="ECO:0000313" key="8">
    <source>
        <dbReference type="EMBL" id="EOS05256.1"/>
    </source>
</evidence>
<evidence type="ECO:0000256" key="4">
    <source>
        <dbReference type="ARBA" id="ARBA00019595"/>
    </source>
</evidence>
<dbReference type="Gene3D" id="2.60.120.10">
    <property type="entry name" value="Jelly Rolls"/>
    <property type="match status" value="1"/>
</dbReference>
<evidence type="ECO:0000256" key="7">
    <source>
        <dbReference type="RuleBase" id="RU364069"/>
    </source>
</evidence>
<reference evidence="8 9" key="1">
    <citation type="submission" date="2013-04" db="EMBL/GenBank/DDBJ databases">
        <title>The Genome Sequence of Bacteroides vulgatus dnLKV7.</title>
        <authorList>
            <consortium name="The Broad Institute Genomics Platform"/>
            <consortium name="The Broad Institute Genome Sequencing Center for Infectious Disease"/>
            <person name="Earl A."/>
            <person name="Xavier R."/>
            <person name="Kuhn K."/>
            <person name="Stappenbeck T."/>
            <person name="Walker B."/>
            <person name="Young S."/>
            <person name="Zeng Q."/>
            <person name="Gargeya S."/>
            <person name="Fitzgerald M."/>
            <person name="Haas B."/>
            <person name="Abouelleil A."/>
            <person name="Allen A.W."/>
            <person name="Alvarado L."/>
            <person name="Arachchi H.M."/>
            <person name="Berlin A.M."/>
            <person name="Chapman S.B."/>
            <person name="Gainer-Dewar J."/>
            <person name="Goldberg J."/>
            <person name="Griggs A."/>
            <person name="Gujja S."/>
            <person name="Hansen M."/>
            <person name="Howarth C."/>
            <person name="Imamovic A."/>
            <person name="Ireland A."/>
            <person name="Larimer J."/>
            <person name="McCowan C."/>
            <person name="Murphy C."/>
            <person name="Pearson M."/>
            <person name="Poon T.W."/>
            <person name="Priest M."/>
            <person name="Roberts A."/>
            <person name="Saif S."/>
            <person name="Shea T."/>
            <person name="Sisk P."/>
            <person name="Sykes S."/>
            <person name="Wortman J."/>
            <person name="Nusbaum C."/>
            <person name="Birren B."/>
        </authorList>
    </citation>
    <scope>NUCLEOTIDE SEQUENCE [LARGE SCALE GENOMIC DNA]</scope>
    <source>
        <strain evidence="9">dnLKV7</strain>
    </source>
</reference>
<dbReference type="PATRIC" id="fig|1235786.3.peg.643"/>
<evidence type="ECO:0000256" key="5">
    <source>
        <dbReference type="PIRSR" id="PIRSR600888-1"/>
    </source>
</evidence>
<dbReference type="GO" id="GO:0005829">
    <property type="term" value="C:cytosol"/>
    <property type="evidence" value="ECO:0007669"/>
    <property type="project" value="TreeGrafter"/>
</dbReference>
<comment type="pathway">
    <text evidence="7">Carbohydrate biosynthesis; dTDP-L-rhamnose biosynthesis.</text>
</comment>
<dbReference type="InterPro" id="IPR000888">
    <property type="entry name" value="RmlC-like"/>
</dbReference>
<gene>
    <name evidence="8" type="ORF">C800_00613</name>
</gene>
<feature type="site" description="Participates in a stacking interaction with the thymidine ring of dTDP-4-oxo-6-deoxyglucose" evidence="6">
    <location>
        <position position="137"/>
    </location>
</feature>
<dbReference type="PANTHER" id="PTHR21047">
    <property type="entry name" value="DTDP-6-DEOXY-D-GLUCOSE-3,5 EPIMERASE"/>
    <property type="match status" value="1"/>
</dbReference>
<name>R9HNA5_PHOVU</name>
<dbReference type="HOGENOM" id="CLU_090940_1_1_10"/>
<evidence type="ECO:0000313" key="9">
    <source>
        <dbReference type="Proteomes" id="UP000014151"/>
    </source>
</evidence>
<comment type="caution">
    <text evidence="8">The sequence shown here is derived from an EMBL/GenBank/DDBJ whole genome shotgun (WGS) entry which is preliminary data.</text>
</comment>
<dbReference type="GO" id="GO:0019305">
    <property type="term" value="P:dTDP-rhamnose biosynthetic process"/>
    <property type="evidence" value="ECO:0007669"/>
    <property type="project" value="UniProtKB-UniRule"/>
</dbReference>
<proteinExistence type="inferred from homology"/>
<dbReference type="SUPFAM" id="SSF51182">
    <property type="entry name" value="RmlC-like cupins"/>
    <property type="match status" value="1"/>
</dbReference>
<dbReference type="AlphaFoldDB" id="R9HNA5"/>
<comment type="catalytic activity">
    <reaction evidence="1 7">
        <text>dTDP-4-dehydro-6-deoxy-alpha-D-glucose = dTDP-4-dehydro-beta-L-rhamnose</text>
        <dbReference type="Rhea" id="RHEA:16969"/>
        <dbReference type="ChEBI" id="CHEBI:57649"/>
        <dbReference type="ChEBI" id="CHEBI:62830"/>
        <dbReference type="EC" id="5.1.3.13"/>
    </reaction>
</comment>
<dbReference type="Proteomes" id="UP000014151">
    <property type="component" value="Unassembled WGS sequence"/>
</dbReference>
<dbReference type="InterPro" id="IPR014710">
    <property type="entry name" value="RmlC-like_jellyroll"/>
</dbReference>
<dbReference type="Pfam" id="PF00908">
    <property type="entry name" value="dTDP_sugar_isom"/>
    <property type="match status" value="1"/>
</dbReference>